<keyword evidence="2" id="KW-1185">Reference proteome</keyword>
<proteinExistence type="predicted"/>
<evidence type="ECO:0000313" key="1">
    <source>
        <dbReference type="EnsemblMetazoa" id="GBRI026926-PA"/>
    </source>
</evidence>
<organism evidence="1 2">
    <name type="scientific">Glossina brevipalpis</name>
    <dbReference type="NCBI Taxonomy" id="37001"/>
    <lineage>
        <taxon>Eukaryota</taxon>
        <taxon>Metazoa</taxon>
        <taxon>Ecdysozoa</taxon>
        <taxon>Arthropoda</taxon>
        <taxon>Hexapoda</taxon>
        <taxon>Insecta</taxon>
        <taxon>Pterygota</taxon>
        <taxon>Neoptera</taxon>
        <taxon>Endopterygota</taxon>
        <taxon>Diptera</taxon>
        <taxon>Brachycera</taxon>
        <taxon>Muscomorpha</taxon>
        <taxon>Hippoboscoidea</taxon>
        <taxon>Glossinidae</taxon>
        <taxon>Glossina</taxon>
    </lineage>
</organism>
<dbReference type="Proteomes" id="UP000091820">
    <property type="component" value="Unassembled WGS sequence"/>
</dbReference>
<reference evidence="2" key="1">
    <citation type="submission" date="2014-03" db="EMBL/GenBank/DDBJ databases">
        <authorList>
            <person name="Aksoy S."/>
            <person name="Warren W."/>
            <person name="Wilson R.K."/>
        </authorList>
    </citation>
    <scope>NUCLEOTIDE SEQUENCE [LARGE SCALE GENOMIC DNA]</scope>
    <source>
        <strain evidence="2">IAEA</strain>
    </source>
</reference>
<protein>
    <submittedName>
        <fullName evidence="1">Uncharacterized protein</fullName>
    </submittedName>
</protein>
<accession>A0A1A9WPA5</accession>
<name>A0A1A9WPA5_9MUSC</name>
<evidence type="ECO:0000313" key="2">
    <source>
        <dbReference type="Proteomes" id="UP000091820"/>
    </source>
</evidence>
<dbReference type="AlphaFoldDB" id="A0A1A9WPA5"/>
<dbReference type="VEuPathDB" id="VectorBase:GBRI026926"/>
<reference evidence="1" key="2">
    <citation type="submission" date="2020-05" db="UniProtKB">
        <authorList>
            <consortium name="EnsemblMetazoa"/>
        </authorList>
    </citation>
    <scope>IDENTIFICATION</scope>
    <source>
        <strain evidence="1">IAEA</strain>
    </source>
</reference>
<dbReference type="EnsemblMetazoa" id="GBRI026926-RA">
    <property type="protein sequence ID" value="GBRI026926-PA"/>
    <property type="gene ID" value="GBRI026926"/>
</dbReference>
<sequence>MLAVTDNAPHKCIYNKLTDREITKQTDVQLNNFNARHEKFLIDCYLIDDFIESTTLLIDMEDFVTCGLRTLYGVLLGCFYSSTLTGMSANYWLTKRNEEQKVVSEHMELLQPRDIYNILYKILLLPRTITKENYKGIGISRATTTFEIDNQ</sequence>